<dbReference type="GO" id="GO:0019005">
    <property type="term" value="C:SCF ubiquitin ligase complex"/>
    <property type="evidence" value="ECO:0007669"/>
    <property type="project" value="TreeGrafter"/>
</dbReference>
<dbReference type="InterPro" id="IPR006553">
    <property type="entry name" value="Leu-rich_rpt_Cys-con_subtyp"/>
</dbReference>
<dbReference type="SMART" id="SM00015">
    <property type="entry name" value="IQ"/>
    <property type="match status" value="9"/>
</dbReference>
<evidence type="ECO:0000259" key="1">
    <source>
        <dbReference type="Pfam" id="PF25372"/>
    </source>
</evidence>
<evidence type="ECO:0000313" key="3">
    <source>
        <dbReference type="EMBL" id="KAE9243521.1"/>
    </source>
</evidence>
<organism evidence="3 5">
    <name type="scientific">Phytophthora fragariae</name>
    <dbReference type="NCBI Taxonomy" id="53985"/>
    <lineage>
        <taxon>Eukaryota</taxon>
        <taxon>Sar</taxon>
        <taxon>Stramenopiles</taxon>
        <taxon>Oomycota</taxon>
        <taxon>Peronosporomycetes</taxon>
        <taxon>Peronosporales</taxon>
        <taxon>Peronosporaceae</taxon>
        <taxon>Phytophthora</taxon>
    </lineage>
</organism>
<reference evidence="4 5" key="1">
    <citation type="submission" date="2018-08" db="EMBL/GenBank/DDBJ databases">
        <title>Genomic investigation of the strawberry pathogen Phytophthora fragariae indicates pathogenicity is determined by transcriptional variation in three key races.</title>
        <authorList>
            <person name="Adams T.M."/>
            <person name="Armitage A.D."/>
            <person name="Sobczyk M.K."/>
            <person name="Bates H.J."/>
            <person name="Dunwell J.M."/>
            <person name="Nellist C.F."/>
            <person name="Harrison R.J."/>
        </authorList>
    </citation>
    <scope>NUCLEOTIDE SEQUENCE [LARGE SCALE GENOMIC DNA]</scope>
    <source>
        <strain evidence="3 5">BC-1</strain>
        <strain evidence="2 4">NOV-9</strain>
    </source>
</reference>
<feature type="domain" description="F-box/LRR-repeat protein 15-like leucin rich repeat" evidence="1">
    <location>
        <begin position="301"/>
        <end position="386"/>
    </location>
</feature>
<dbReference type="Pfam" id="PF25372">
    <property type="entry name" value="DUF7885"/>
    <property type="match status" value="1"/>
</dbReference>
<evidence type="ECO:0000313" key="5">
    <source>
        <dbReference type="Proteomes" id="UP000440367"/>
    </source>
</evidence>
<sequence length="1455" mass="163986">MVNDGTRRTKKRSLPLPLPLAPVAPRVSVNQEEATRTNVASNGNRTSSAKAHARNLAKLQMHLPREVVFFDPRLRVYHAHVNLGGWRVTDASLQQLQTPLLEKSSIQDSSQNGKNLVKSSFHTLTVDGSAHISVKGLRVMLEASAEGGGTLHVLRLAQCQLLSRGGGELLEGSSLPHSLKELDVSSCEWVDDRFLRTLTRHCSVLEQVSLARCRRVTDYGVAAFGESYSASLTYLDVSFCTKLTDTALLALLVGSSSTQVIPGGAPLAALSASARIRVLNAAGLPLVDGLTLLGLRGPCASRLESLDLSGCTVLRVAALERLARVRALTRLTKLDLSRCSLVDDQVLSALGMACPQLATLQLAFCSSITDVGIHRLVGETVVLSAVRTEDLHDEEVNAGQPPTMGDYEDLDGEDAAGSAGERGCLQLTTLEIAGCFQVTSRGISALGARCGQLQSVTLDGVRRLNSSGVRALMRGCCKLRSLRWSGILVRSGQAEAAVPGACAAFLSIPHLSDATIATLTSGSLKTLHIGTTECDADTLAAALLHARKLSSSVQSLTDLDVTSLATDALCEALGACCANLRTLRLSRSRYFSRTSFLAVLQGCPKLRVLELESCEQIRDETLVAISSSPCCPRLETLVLANDWQLTDIGIAALLRPATSLFRLDVRHCPEISLQVLKALAAARGHISEATRYGLTPRHPNVVAFLRREHKRRAAARKITRWLRCKLDARVSAKSTLERALAYFRRLKVAAPRVQRWYRHKSAQRKQRRMIAELQRLRAEQCKMYWMWVRALCVLSRRLRIFVRTFVAARQRAAFEKAEQLRVLSEKAATNIQRIVRGWLGRRRAVEARHERELLIKRREHSATDIQRVLRGHLSRRSTAKVRRECETMMQKAMKLAHAYFLRAMHTQRIVRGFLGRQDTKRRAVAAYELLQLKTARATQIQKAYRAHIARVALRRMLFRGATALQKVYRGFCGRREAREIVLERAYAWPPRILILMVNSIYTRELAITWKRKRDAGMIIAVILQRRYRGFCGRREARLILARQRQRWYLEDTGARTIQHFFRSIIILVRLARFEALLCLRRRSATRIQATWRMWLAKALASARRLRNDRRRQHAATMDAISSKQQDRRLCLHRGAVHSLVVLYRASLTARGWQTPTYIRMLHRSATRIQALVRGHFGRVYAKWFRDELTRAAAMVQRVWRGKLGKKMWRALMEERQQLRRVQEEGDRAALIAQKQTAHHALEAFERETQHAVVLQRWFQTLKNRQIFREARELRAREAHTRAGDKVAVLLRLSTGSVVFQARVWRDCVDRKAELVALEEDECVAMEKEIEQLKEACLEAHAGSTQASRELVELTKRKSEFERSRTQRKRATETVKQRIQPFAMQAKQLTVESARESNANRQLQMELRRVRTELRKFHTNLRGRLVMEPLLLTGDVESLLAGLTGQDMSDNEDDTS</sequence>
<dbReference type="InterPro" id="IPR032675">
    <property type="entry name" value="LRR_dom_sf"/>
</dbReference>
<dbReference type="Proteomes" id="UP000440367">
    <property type="component" value="Unassembled WGS sequence"/>
</dbReference>
<gene>
    <name evidence="3" type="ORF">PF002_g8221</name>
    <name evidence="2" type="ORF">PF009_g8034</name>
</gene>
<protein>
    <recommendedName>
        <fullName evidence="1">F-box/LRR-repeat protein 15-like leucin rich repeat domain-containing protein</fullName>
    </recommendedName>
</protein>
<dbReference type="EMBL" id="QXGD01000317">
    <property type="protein sequence ID" value="KAE9243521.1"/>
    <property type="molecule type" value="Genomic_DNA"/>
</dbReference>
<evidence type="ECO:0000313" key="4">
    <source>
        <dbReference type="Proteomes" id="UP000429523"/>
    </source>
</evidence>
<dbReference type="Pfam" id="PF00612">
    <property type="entry name" value="IQ"/>
    <property type="match status" value="3"/>
</dbReference>
<accession>A0A6A3ZXN0</accession>
<evidence type="ECO:0000313" key="2">
    <source>
        <dbReference type="EMBL" id="KAE8942193.1"/>
    </source>
</evidence>
<dbReference type="PANTHER" id="PTHR13318:SF190">
    <property type="entry name" value="PARTNER OF PAIRED, ISOFORM B"/>
    <property type="match status" value="1"/>
</dbReference>
<dbReference type="PROSITE" id="PS50096">
    <property type="entry name" value="IQ"/>
    <property type="match status" value="8"/>
</dbReference>
<dbReference type="InterPro" id="IPR001611">
    <property type="entry name" value="Leu-rich_rpt"/>
</dbReference>
<dbReference type="GO" id="GO:0031146">
    <property type="term" value="P:SCF-dependent proteasomal ubiquitin-dependent protein catabolic process"/>
    <property type="evidence" value="ECO:0007669"/>
    <property type="project" value="TreeGrafter"/>
</dbReference>
<dbReference type="Gene3D" id="3.80.10.10">
    <property type="entry name" value="Ribonuclease Inhibitor"/>
    <property type="match status" value="4"/>
</dbReference>
<dbReference type="Gene3D" id="1.20.5.190">
    <property type="match status" value="1"/>
</dbReference>
<dbReference type="SMART" id="SM00367">
    <property type="entry name" value="LRR_CC"/>
    <property type="match status" value="12"/>
</dbReference>
<comment type="caution">
    <text evidence="3">The sequence shown here is derived from an EMBL/GenBank/DDBJ whole genome shotgun (WGS) entry which is preliminary data.</text>
</comment>
<dbReference type="Pfam" id="PF13516">
    <property type="entry name" value="LRR_6"/>
    <property type="match status" value="1"/>
</dbReference>
<dbReference type="EMBL" id="QXGF01000318">
    <property type="protein sequence ID" value="KAE8942193.1"/>
    <property type="molecule type" value="Genomic_DNA"/>
</dbReference>
<proteinExistence type="predicted"/>
<dbReference type="Proteomes" id="UP000429523">
    <property type="component" value="Unassembled WGS sequence"/>
</dbReference>
<dbReference type="InterPro" id="IPR000048">
    <property type="entry name" value="IQ_motif_EF-hand-BS"/>
</dbReference>
<dbReference type="InterPro" id="IPR057207">
    <property type="entry name" value="FBXL15_LRR"/>
</dbReference>
<name>A0A6A3ZXN0_9STRA</name>
<dbReference type="SUPFAM" id="SSF52047">
    <property type="entry name" value="RNI-like"/>
    <property type="match status" value="2"/>
</dbReference>
<dbReference type="PANTHER" id="PTHR13318">
    <property type="entry name" value="PARTNER OF PAIRED, ISOFORM B-RELATED"/>
    <property type="match status" value="1"/>
</dbReference>